<name>A0ACB9QRS5_9MYRT</name>
<organism evidence="1 2">
    <name type="scientific">Melastoma candidum</name>
    <dbReference type="NCBI Taxonomy" id="119954"/>
    <lineage>
        <taxon>Eukaryota</taxon>
        <taxon>Viridiplantae</taxon>
        <taxon>Streptophyta</taxon>
        <taxon>Embryophyta</taxon>
        <taxon>Tracheophyta</taxon>
        <taxon>Spermatophyta</taxon>
        <taxon>Magnoliopsida</taxon>
        <taxon>eudicotyledons</taxon>
        <taxon>Gunneridae</taxon>
        <taxon>Pentapetalae</taxon>
        <taxon>rosids</taxon>
        <taxon>malvids</taxon>
        <taxon>Myrtales</taxon>
        <taxon>Melastomataceae</taxon>
        <taxon>Melastomatoideae</taxon>
        <taxon>Melastomateae</taxon>
        <taxon>Melastoma</taxon>
    </lineage>
</organism>
<evidence type="ECO:0000313" key="2">
    <source>
        <dbReference type="Proteomes" id="UP001057402"/>
    </source>
</evidence>
<dbReference type="Proteomes" id="UP001057402">
    <property type="component" value="Chromosome 5"/>
</dbReference>
<keyword evidence="2" id="KW-1185">Reference proteome</keyword>
<accession>A0ACB9QRS5</accession>
<gene>
    <name evidence="1" type="ORF">MLD38_016547</name>
</gene>
<sequence length="228" mass="26108">MVRGKTQLRRIENDTSRQVTFSKRRSGLLKKAYELSVLCDAELALMIFSSRGKLYEFSSSGMARTIERYQKRSKDREAGTKSAANDQHMKLDAAEMSKKIELLDESKRRLLGEGLDACSIEELQSIENQLDKSLAKIRAKRNQLLREKIDRLKLEGKKLLEENQQLRQKMEENGTVSECSPKGPSSVEPRQPSEALEEEEEEEEEEDEGNEDVETDLFIGPPKRRLSS</sequence>
<dbReference type="EMBL" id="CM042884">
    <property type="protein sequence ID" value="KAI4367923.1"/>
    <property type="molecule type" value="Genomic_DNA"/>
</dbReference>
<comment type="caution">
    <text evidence="1">The sequence shown here is derived from an EMBL/GenBank/DDBJ whole genome shotgun (WGS) entry which is preliminary data.</text>
</comment>
<reference evidence="2" key="1">
    <citation type="journal article" date="2023" name="Front. Plant Sci.">
        <title>Chromosomal-level genome assembly of Melastoma candidum provides insights into trichome evolution.</title>
        <authorList>
            <person name="Zhong Y."/>
            <person name="Wu W."/>
            <person name="Sun C."/>
            <person name="Zou P."/>
            <person name="Liu Y."/>
            <person name="Dai S."/>
            <person name="Zhou R."/>
        </authorList>
    </citation>
    <scope>NUCLEOTIDE SEQUENCE [LARGE SCALE GENOMIC DNA]</scope>
</reference>
<evidence type="ECO:0000313" key="1">
    <source>
        <dbReference type="EMBL" id="KAI4367923.1"/>
    </source>
</evidence>
<protein>
    <submittedName>
        <fullName evidence="1">Uncharacterized protein</fullName>
    </submittedName>
</protein>
<proteinExistence type="predicted"/>